<dbReference type="Proteomes" id="UP000887569">
    <property type="component" value="Unplaced"/>
</dbReference>
<evidence type="ECO:0000256" key="2">
    <source>
        <dbReference type="ARBA" id="ARBA00022630"/>
    </source>
</evidence>
<keyword evidence="2" id="KW-0285">Flavoprotein</keyword>
<dbReference type="InterPro" id="IPR036188">
    <property type="entry name" value="FAD/NAD-bd_sf"/>
</dbReference>
<evidence type="ECO:0000256" key="3">
    <source>
        <dbReference type="ARBA" id="ARBA00022729"/>
    </source>
</evidence>
<evidence type="ECO:0000313" key="9">
    <source>
        <dbReference type="WBParaSite" id="PgR123_g018_t01"/>
    </source>
</evidence>
<dbReference type="SUPFAM" id="SSF51905">
    <property type="entry name" value="FAD/NAD(P)-binding domain"/>
    <property type="match status" value="1"/>
</dbReference>
<dbReference type="AlphaFoldDB" id="A0A915CBZ4"/>
<evidence type="ECO:0000256" key="4">
    <source>
        <dbReference type="ARBA" id="ARBA00022827"/>
    </source>
</evidence>
<keyword evidence="7" id="KW-1133">Transmembrane helix</keyword>
<sequence length="634" mass="72784">NNIFFNLHNRIIAVIMVGIMWLIITAIALFLLAIILRYLWRMRRGTIKENCFRKMVCTGIPKEAPISENEKHNILRQDFHPSKVASTWDVIVIGSGLSGLTIAKILAASSRKVLVLEQHDRAGGACHTFDLDRFEFDVGLHYVAEMYPGSVLYKICSAMSDSQVQWQRIEDPFDVVVIGDKRYGRMNGGQEVFRQQLKEWFPKEKNKIDAYFDYINSCLKEIPWMFRIKFLPTPITRFFLKWGIFHLFTKICKYSERTLLDTMQEFAFSKELQAVCSYYYVNYGIPPNRASFFQHWLFLLDGGYYPVGGTTMITSNIVRSIEKFGGKVLVKADVKEIIFEDGKVKGLVVNYGSAGCFIETPMIVSTIPLIHLFSDLIPQQVSTNLTMFDVVKQLNAVDSPKVATFQAYIGLGGSQKDLKLPGNNCFYFRNNDILEIDKYLRMSLQEALDYGCPPFIFVTFPSAKDPAWDDRHPGISTCQLISVTNPEWFENFKDETKRKSQKRSNKEEYLNLKNTIGEMMIEQLIKLFPDIAKEIVFTEFSSSLSQQYYMQNAYGELYSLAHNLHRFKPHFWSELRCTSGIPGLYLSGQDVLFCGVSSAFHNGLLTAGVILNRDLYKDLREAHNLQSVEENKSK</sequence>
<evidence type="ECO:0000256" key="1">
    <source>
        <dbReference type="ARBA" id="ARBA00005855"/>
    </source>
</evidence>
<keyword evidence="8" id="KW-1185">Reference proteome</keyword>
<proteinExistence type="inferred from homology"/>
<evidence type="ECO:0000313" key="8">
    <source>
        <dbReference type="Proteomes" id="UP000887569"/>
    </source>
</evidence>
<dbReference type="Gene3D" id="3.50.50.60">
    <property type="entry name" value="FAD/NAD(P)-binding domain"/>
    <property type="match status" value="2"/>
</dbReference>
<evidence type="ECO:0000256" key="6">
    <source>
        <dbReference type="ARBA" id="ARBA00023027"/>
    </source>
</evidence>
<protein>
    <submittedName>
        <fullName evidence="9">All-trans-retinol 13,14-reductase</fullName>
    </submittedName>
</protein>
<dbReference type="WBParaSite" id="PgR123_g018_t01">
    <property type="protein sequence ID" value="PgR123_g018_t01"/>
    <property type="gene ID" value="PgR123_g018"/>
</dbReference>
<comment type="similarity">
    <text evidence="1">Belongs to the carotenoid/retinoid oxidoreductase family. CrtISO subfamily.</text>
</comment>
<feature type="transmembrane region" description="Helical" evidence="7">
    <location>
        <begin position="12"/>
        <end position="40"/>
    </location>
</feature>
<dbReference type="PANTHER" id="PTHR46091">
    <property type="entry name" value="BLR7054 PROTEIN"/>
    <property type="match status" value="1"/>
</dbReference>
<name>A0A915CBZ4_PARUN</name>
<organism evidence="8 9">
    <name type="scientific">Parascaris univalens</name>
    <name type="common">Nematode worm</name>
    <dbReference type="NCBI Taxonomy" id="6257"/>
    <lineage>
        <taxon>Eukaryota</taxon>
        <taxon>Metazoa</taxon>
        <taxon>Ecdysozoa</taxon>
        <taxon>Nematoda</taxon>
        <taxon>Chromadorea</taxon>
        <taxon>Rhabditida</taxon>
        <taxon>Spirurina</taxon>
        <taxon>Ascaridomorpha</taxon>
        <taxon>Ascaridoidea</taxon>
        <taxon>Ascarididae</taxon>
        <taxon>Parascaris</taxon>
    </lineage>
</organism>
<keyword evidence="4" id="KW-0274">FAD</keyword>
<dbReference type="Pfam" id="PF13450">
    <property type="entry name" value="NAD_binding_8"/>
    <property type="match status" value="1"/>
</dbReference>
<accession>A0A915CBZ4</accession>
<dbReference type="InterPro" id="IPR052206">
    <property type="entry name" value="Retinol_saturase"/>
</dbReference>
<keyword evidence="5" id="KW-0521">NADP</keyword>
<keyword evidence="6" id="KW-0520">NAD</keyword>
<reference evidence="9" key="1">
    <citation type="submission" date="2022-11" db="UniProtKB">
        <authorList>
            <consortium name="WormBaseParasite"/>
        </authorList>
    </citation>
    <scope>IDENTIFICATION</scope>
</reference>
<evidence type="ECO:0000256" key="5">
    <source>
        <dbReference type="ARBA" id="ARBA00022857"/>
    </source>
</evidence>
<keyword evidence="7" id="KW-0472">Membrane</keyword>
<keyword evidence="3" id="KW-0732">Signal</keyword>
<keyword evidence="7" id="KW-0812">Transmembrane</keyword>
<dbReference type="PANTHER" id="PTHR46091:SF3">
    <property type="entry name" value="AMINE OXIDASE DOMAIN-CONTAINING PROTEIN"/>
    <property type="match status" value="1"/>
</dbReference>
<evidence type="ECO:0000256" key="7">
    <source>
        <dbReference type="SAM" id="Phobius"/>
    </source>
</evidence>